<sequence length="33" mass="3759">MESERDFREPSGWEENCCTFQLCVTSSSSLGSR</sequence>
<protein>
    <submittedName>
        <fullName evidence="1">Uncharacterized protein</fullName>
    </submittedName>
</protein>
<keyword evidence="2" id="KW-1185">Reference proteome</keyword>
<proteinExistence type="predicted"/>
<name>A0A8T2RYL1_CERRI</name>
<accession>A0A8T2RYL1</accession>
<dbReference type="Proteomes" id="UP000825935">
    <property type="component" value="Chromosome 24"/>
</dbReference>
<dbReference type="AlphaFoldDB" id="A0A8T2RYL1"/>
<gene>
    <name evidence="1" type="ORF">KP509_24G078800</name>
</gene>
<reference evidence="1" key="1">
    <citation type="submission" date="2021-08" db="EMBL/GenBank/DDBJ databases">
        <title>WGS assembly of Ceratopteris richardii.</title>
        <authorList>
            <person name="Marchant D.B."/>
            <person name="Chen G."/>
            <person name="Jenkins J."/>
            <person name="Shu S."/>
            <person name="Leebens-Mack J."/>
            <person name="Grimwood J."/>
            <person name="Schmutz J."/>
            <person name="Soltis P."/>
            <person name="Soltis D."/>
            <person name="Chen Z.-H."/>
        </authorList>
    </citation>
    <scope>NUCLEOTIDE SEQUENCE</scope>
    <source>
        <strain evidence="1">Whitten #5841</strain>
        <tissue evidence="1">Leaf</tissue>
    </source>
</reference>
<organism evidence="1 2">
    <name type="scientific">Ceratopteris richardii</name>
    <name type="common">Triangle waterfern</name>
    <dbReference type="NCBI Taxonomy" id="49495"/>
    <lineage>
        <taxon>Eukaryota</taxon>
        <taxon>Viridiplantae</taxon>
        <taxon>Streptophyta</taxon>
        <taxon>Embryophyta</taxon>
        <taxon>Tracheophyta</taxon>
        <taxon>Polypodiopsida</taxon>
        <taxon>Polypodiidae</taxon>
        <taxon>Polypodiales</taxon>
        <taxon>Pteridineae</taxon>
        <taxon>Pteridaceae</taxon>
        <taxon>Parkerioideae</taxon>
        <taxon>Ceratopteris</taxon>
    </lineage>
</organism>
<dbReference type="EMBL" id="CM035429">
    <property type="protein sequence ID" value="KAH7300794.1"/>
    <property type="molecule type" value="Genomic_DNA"/>
</dbReference>
<evidence type="ECO:0000313" key="1">
    <source>
        <dbReference type="EMBL" id="KAH7300794.1"/>
    </source>
</evidence>
<evidence type="ECO:0000313" key="2">
    <source>
        <dbReference type="Proteomes" id="UP000825935"/>
    </source>
</evidence>
<comment type="caution">
    <text evidence="1">The sequence shown here is derived from an EMBL/GenBank/DDBJ whole genome shotgun (WGS) entry which is preliminary data.</text>
</comment>